<keyword evidence="2" id="KW-1185">Reference proteome</keyword>
<sequence>MGWLKETYIKRCAIDIALSGIESETLATISHSTREQKPCTCVTTHADVLLDLLQNLRHDPALIAWRPCLESLMSSVVQETLYLPRDKRRERQLVDPRPNPHRLSSLDLILIYIDALLYT</sequence>
<dbReference type="AlphaFoldDB" id="A0A9K3GH56"/>
<proteinExistence type="predicted"/>
<evidence type="ECO:0000313" key="1">
    <source>
        <dbReference type="EMBL" id="GIQ82843.1"/>
    </source>
</evidence>
<evidence type="ECO:0000313" key="2">
    <source>
        <dbReference type="Proteomes" id="UP000265618"/>
    </source>
</evidence>
<dbReference type="Proteomes" id="UP000265618">
    <property type="component" value="Unassembled WGS sequence"/>
</dbReference>
<organism evidence="1 2">
    <name type="scientific">Kipferlia bialata</name>
    <dbReference type="NCBI Taxonomy" id="797122"/>
    <lineage>
        <taxon>Eukaryota</taxon>
        <taxon>Metamonada</taxon>
        <taxon>Carpediemonas-like organisms</taxon>
        <taxon>Kipferlia</taxon>
    </lineage>
</organism>
<reference evidence="1 2" key="1">
    <citation type="journal article" date="2018" name="PLoS ONE">
        <title>The draft genome of Kipferlia bialata reveals reductive genome evolution in fornicate parasites.</title>
        <authorList>
            <person name="Tanifuji G."/>
            <person name="Takabayashi S."/>
            <person name="Kume K."/>
            <person name="Takagi M."/>
            <person name="Nakayama T."/>
            <person name="Kamikawa R."/>
            <person name="Inagaki Y."/>
            <person name="Hashimoto T."/>
        </authorList>
    </citation>
    <scope>NUCLEOTIDE SEQUENCE [LARGE SCALE GENOMIC DNA]</scope>
    <source>
        <strain evidence="1">NY0173</strain>
    </source>
</reference>
<accession>A0A9K3GH56</accession>
<dbReference type="EMBL" id="BDIP01000832">
    <property type="protein sequence ID" value="GIQ82843.1"/>
    <property type="molecule type" value="Genomic_DNA"/>
</dbReference>
<gene>
    <name evidence="1" type="ORF">KIPB_004057</name>
</gene>
<comment type="caution">
    <text evidence="1">The sequence shown here is derived from an EMBL/GenBank/DDBJ whole genome shotgun (WGS) entry which is preliminary data.</text>
</comment>
<protein>
    <submittedName>
        <fullName evidence="1">Uncharacterized protein</fullName>
    </submittedName>
</protein>
<name>A0A9K3GH56_9EUKA</name>